<keyword evidence="3" id="KW-1185">Reference proteome</keyword>
<dbReference type="GeneID" id="34606558"/>
<reference evidence="2 3" key="1">
    <citation type="submission" date="2016-03" db="EMBL/GenBank/DDBJ databases">
        <title>Draft genome sequence of the Fonsecaea monophora CBS 269.37.</title>
        <authorList>
            <person name="Bombassaro A."/>
            <person name="Vinicius W.A."/>
            <person name="De Hoog S."/>
            <person name="Sun J."/>
            <person name="Souza E.M."/>
            <person name="Raittz R.T."/>
            <person name="Costa F."/>
            <person name="Leao A.C."/>
            <person name="Tadra-Sfeir M.Z."/>
            <person name="Baura V."/>
            <person name="Balsanelli E."/>
            <person name="Pedrosa F.O."/>
            <person name="Moreno L.F."/>
            <person name="Steffens M.B."/>
            <person name="Xi L."/>
            <person name="Bocca A.L."/>
            <person name="Felipe M.S."/>
            <person name="Teixeira M."/>
            <person name="Telles Filho F.Q."/>
            <person name="Azevedo C.M."/>
            <person name="Gomes R."/>
            <person name="Vicente V.A."/>
        </authorList>
    </citation>
    <scope>NUCLEOTIDE SEQUENCE [LARGE SCALE GENOMIC DNA]</scope>
    <source>
        <strain evidence="2 3">CBS 269.37</strain>
    </source>
</reference>
<accession>A0A177ER06</accession>
<comment type="caution">
    <text evidence="2">The sequence shown here is derived from an EMBL/GenBank/DDBJ whole genome shotgun (WGS) entry which is preliminary data.</text>
</comment>
<name>A0A177ER06_9EURO</name>
<organism evidence="2 3">
    <name type="scientific">Fonsecaea monophora</name>
    <dbReference type="NCBI Taxonomy" id="254056"/>
    <lineage>
        <taxon>Eukaryota</taxon>
        <taxon>Fungi</taxon>
        <taxon>Dikarya</taxon>
        <taxon>Ascomycota</taxon>
        <taxon>Pezizomycotina</taxon>
        <taxon>Eurotiomycetes</taxon>
        <taxon>Chaetothyriomycetidae</taxon>
        <taxon>Chaetothyriales</taxon>
        <taxon>Herpotrichiellaceae</taxon>
        <taxon>Fonsecaea</taxon>
    </lineage>
</organism>
<proteinExistence type="predicted"/>
<evidence type="ECO:0000313" key="3">
    <source>
        <dbReference type="Proteomes" id="UP000077002"/>
    </source>
</evidence>
<protein>
    <submittedName>
        <fullName evidence="2">Uncharacterized protein</fullName>
    </submittedName>
</protein>
<evidence type="ECO:0000313" key="2">
    <source>
        <dbReference type="EMBL" id="OAG34378.1"/>
    </source>
</evidence>
<gene>
    <name evidence="2" type="ORF">AYO21_11464</name>
</gene>
<dbReference type="RefSeq" id="XP_022506330.1">
    <property type="nucleotide sequence ID" value="XM_022661356.1"/>
</dbReference>
<feature type="region of interest" description="Disordered" evidence="1">
    <location>
        <begin position="82"/>
        <end position="107"/>
    </location>
</feature>
<evidence type="ECO:0000256" key="1">
    <source>
        <dbReference type="SAM" id="MobiDB-lite"/>
    </source>
</evidence>
<dbReference type="EMBL" id="LVKK01000161">
    <property type="protein sequence ID" value="OAG34378.1"/>
    <property type="molecule type" value="Genomic_DNA"/>
</dbReference>
<dbReference type="AlphaFoldDB" id="A0A177ER06"/>
<dbReference type="Proteomes" id="UP000077002">
    <property type="component" value="Unassembled WGS sequence"/>
</dbReference>
<sequence length="107" mass="11746">MILQSGRPSTVPVSRSEKTYNARIFASELLIDSAVFTPIFTLVRRNWAWDRPPHYFSDAVPPGATSSGNTVLDAAAGLNMLRQNDMPPYQNGNPPTQPSHPNQPSNP</sequence>
<feature type="compositionally biased region" description="Polar residues" evidence="1">
    <location>
        <begin position="90"/>
        <end position="107"/>
    </location>
</feature>